<keyword evidence="1" id="KW-0805">Transcription regulation</keyword>
<dbReference type="EMBL" id="CP118166">
    <property type="protein sequence ID" value="WDI32769.1"/>
    <property type="molecule type" value="Genomic_DNA"/>
</dbReference>
<evidence type="ECO:0000256" key="3">
    <source>
        <dbReference type="ARBA" id="ARBA00023163"/>
    </source>
</evidence>
<dbReference type="KEGG" id="hfl:PUV54_06110"/>
<reference evidence="6" key="1">
    <citation type="submission" date="2023-02" db="EMBL/GenBank/DDBJ databases">
        <title>Genome sequence of Hyphococcus flavus.</title>
        <authorList>
            <person name="Rong J.-C."/>
            <person name="Zhao Q."/>
            <person name="Yi M."/>
            <person name="Wu J.-Y."/>
        </authorList>
    </citation>
    <scope>NUCLEOTIDE SEQUENCE</scope>
    <source>
        <strain evidence="6">MCCC 1K03223</strain>
    </source>
</reference>
<dbReference type="Proteomes" id="UP001214043">
    <property type="component" value="Chromosome"/>
</dbReference>
<evidence type="ECO:0000256" key="2">
    <source>
        <dbReference type="ARBA" id="ARBA00023125"/>
    </source>
</evidence>
<dbReference type="SUPFAM" id="SSF46894">
    <property type="entry name" value="C-terminal effector domain of the bipartite response regulators"/>
    <property type="match status" value="1"/>
</dbReference>
<gene>
    <name evidence="6" type="ORF">PUV54_06110</name>
</gene>
<dbReference type="PANTHER" id="PTHR44688:SF16">
    <property type="entry name" value="DNA-BINDING TRANSCRIPTIONAL ACTIVATOR DEVR_DOSR"/>
    <property type="match status" value="1"/>
</dbReference>
<dbReference type="CDD" id="cd06170">
    <property type="entry name" value="LuxR_C_like"/>
    <property type="match status" value="1"/>
</dbReference>
<organism evidence="6 7">
    <name type="scientific">Hyphococcus flavus</name>
    <dbReference type="NCBI Taxonomy" id="1866326"/>
    <lineage>
        <taxon>Bacteria</taxon>
        <taxon>Pseudomonadati</taxon>
        <taxon>Pseudomonadota</taxon>
        <taxon>Alphaproteobacteria</taxon>
        <taxon>Parvularculales</taxon>
        <taxon>Parvularculaceae</taxon>
        <taxon>Hyphococcus</taxon>
    </lineage>
</organism>
<evidence type="ECO:0000313" key="7">
    <source>
        <dbReference type="Proteomes" id="UP001214043"/>
    </source>
</evidence>
<keyword evidence="7" id="KW-1185">Reference proteome</keyword>
<evidence type="ECO:0000313" key="6">
    <source>
        <dbReference type="EMBL" id="WDI32769.1"/>
    </source>
</evidence>
<proteinExistence type="predicted"/>
<keyword evidence="2" id="KW-0238">DNA-binding</keyword>
<keyword evidence="4" id="KW-0812">Transmembrane</keyword>
<keyword evidence="4" id="KW-0472">Membrane</keyword>
<feature type="domain" description="HTH luxR-type" evidence="5">
    <location>
        <begin position="67"/>
        <end position="134"/>
    </location>
</feature>
<dbReference type="RefSeq" id="WP_274494711.1">
    <property type="nucleotide sequence ID" value="NZ_CP118166.1"/>
</dbReference>
<dbReference type="GO" id="GO:0003677">
    <property type="term" value="F:DNA binding"/>
    <property type="evidence" value="ECO:0007669"/>
    <property type="project" value="UniProtKB-KW"/>
</dbReference>
<sequence>MTRTILIYAAVLAVAAFALEWLEYKYITRVFTGELYIVLIALGFAVLGGWAGHRLTRKTAPEPFELNRAAIASLGMTDRELETLGLLAKGLTNKEIARKLDISPNTVKTHLAKVFEKLDVSRRTQAVQKAKDLSLIP</sequence>
<dbReference type="InterPro" id="IPR000792">
    <property type="entry name" value="Tscrpt_reg_LuxR_C"/>
</dbReference>
<protein>
    <submittedName>
        <fullName evidence="6">Response regulator transcription factor</fullName>
    </submittedName>
</protein>
<accession>A0AAE9ZD71</accession>
<evidence type="ECO:0000256" key="1">
    <source>
        <dbReference type="ARBA" id="ARBA00023015"/>
    </source>
</evidence>
<dbReference type="InterPro" id="IPR016032">
    <property type="entry name" value="Sig_transdc_resp-reg_C-effctor"/>
</dbReference>
<dbReference type="GO" id="GO:0006355">
    <property type="term" value="P:regulation of DNA-templated transcription"/>
    <property type="evidence" value="ECO:0007669"/>
    <property type="project" value="InterPro"/>
</dbReference>
<name>A0AAE9ZD71_9PROT</name>
<dbReference type="PROSITE" id="PS50043">
    <property type="entry name" value="HTH_LUXR_2"/>
    <property type="match status" value="1"/>
</dbReference>
<dbReference type="Gene3D" id="1.10.10.10">
    <property type="entry name" value="Winged helix-like DNA-binding domain superfamily/Winged helix DNA-binding domain"/>
    <property type="match status" value="1"/>
</dbReference>
<keyword evidence="3" id="KW-0804">Transcription</keyword>
<dbReference type="PANTHER" id="PTHR44688">
    <property type="entry name" value="DNA-BINDING TRANSCRIPTIONAL ACTIVATOR DEVR_DOSR"/>
    <property type="match status" value="1"/>
</dbReference>
<dbReference type="InterPro" id="IPR036388">
    <property type="entry name" value="WH-like_DNA-bd_sf"/>
</dbReference>
<dbReference type="PRINTS" id="PR00038">
    <property type="entry name" value="HTHLUXR"/>
</dbReference>
<feature type="transmembrane region" description="Helical" evidence="4">
    <location>
        <begin position="34"/>
        <end position="52"/>
    </location>
</feature>
<dbReference type="SMART" id="SM00421">
    <property type="entry name" value="HTH_LUXR"/>
    <property type="match status" value="1"/>
</dbReference>
<evidence type="ECO:0000259" key="5">
    <source>
        <dbReference type="PROSITE" id="PS50043"/>
    </source>
</evidence>
<keyword evidence="4" id="KW-1133">Transmembrane helix</keyword>
<dbReference type="AlphaFoldDB" id="A0AAE9ZD71"/>
<evidence type="ECO:0000256" key="4">
    <source>
        <dbReference type="SAM" id="Phobius"/>
    </source>
</evidence>
<dbReference type="Pfam" id="PF00196">
    <property type="entry name" value="GerE"/>
    <property type="match status" value="1"/>
</dbReference>